<dbReference type="AlphaFoldDB" id="A0A9J6DVI7"/>
<dbReference type="EMBL" id="JABSTU010000007">
    <property type="protein sequence ID" value="KAH8026237.1"/>
    <property type="molecule type" value="Genomic_DNA"/>
</dbReference>
<name>A0A9J6DVI7_RHIMP</name>
<organism evidence="2 3">
    <name type="scientific">Rhipicephalus microplus</name>
    <name type="common">Cattle tick</name>
    <name type="synonym">Boophilus microplus</name>
    <dbReference type="NCBI Taxonomy" id="6941"/>
    <lineage>
        <taxon>Eukaryota</taxon>
        <taxon>Metazoa</taxon>
        <taxon>Ecdysozoa</taxon>
        <taxon>Arthropoda</taxon>
        <taxon>Chelicerata</taxon>
        <taxon>Arachnida</taxon>
        <taxon>Acari</taxon>
        <taxon>Parasitiformes</taxon>
        <taxon>Ixodida</taxon>
        <taxon>Ixodoidea</taxon>
        <taxon>Ixodidae</taxon>
        <taxon>Rhipicephalinae</taxon>
        <taxon>Rhipicephalus</taxon>
        <taxon>Boophilus</taxon>
    </lineage>
</organism>
<evidence type="ECO:0000313" key="3">
    <source>
        <dbReference type="Proteomes" id="UP000821866"/>
    </source>
</evidence>
<feature type="region of interest" description="Disordered" evidence="1">
    <location>
        <begin position="90"/>
        <end position="117"/>
    </location>
</feature>
<reference evidence="2" key="1">
    <citation type="journal article" date="2020" name="Cell">
        <title>Large-Scale Comparative Analyses of Tick Genomes Elucidate Their Genetic Diversity and Vector Capacities.</title>
        <authorList>
            <consortium name="Tick Genome and Microbiome Consortium (TIGMIC)"/>
            <person name="Jia N."/>
            <person name="Wang J."/>
            <person name="Shi W."/>
            <person name="Du L."/>
            <person name="Sun Y."/>
            <person name="Zhan W."/>
            <person name="Jiang J.F."/>
            <person name="Wang Q."/>
            <person name="Zhang B."/>
            <person name="Ji P."/>
            <person name="Bell-Sakyi L."/>
            <person name="Cui X.M."/>
            <person name="Yuan T.T."/>
            <person name="Jiang B.G."/>
            <person name="Yang W.F."/>
            <person name="Lam T.T."/>
            <person name="Chang Q.C."/>
            <person name="Ding S.J."/>
            <person name="Wang X.J."/>
            <person name="Zhu J.G."/>
            <person name="Ruan X.D."/>
            <person name="Zhao L."/>
            <person name="Wei J.T."/>
            <person name="Ye R.Z."/>
            <person name="Que T.C."/>
            <person name="Du C.H."/>
            <person name="Zhou Y.H."/>
            <person name="Cheng J.X."/>
            <person name="Dai P.F."/>
            <person name="Guo W.B."/>
            <person name="Han X.H."/>
            <person name="Huang E.J."/>
            <person name="Li L.F."/>
            <person name="Wei W."/>
            <person name="Gao Y.C."/>
            <person name="Liu J.Z."/>
            <person name="Shao H.Z."/>
            <person name="Wang X."/>
            <person name="Wang C.C."/>
            <person name="Yang T.C."/>
            <person name="Huo Q.B."/>
            <person name="Li W."/>
            <person name="Chen H.Y."/>
            <person name="Chen S.E."/>
            <person name="Zhou L.G."/>
            <person name="Ni X.B."/>
            <person name="Tian J.H."/>
            <person name="Sheng Y."/>
            <person name="Liu T."/>
            <person name="Pan Y.S."/>
            <person name="Xia L.Y."/>
            <person name="Li J."/>
            <person name="Zhao F."/>
            <person name="Cao W.C."/>
        </authorList>
    </citation>
    <scope>NUCLEOTIDE SEQUENCE</scope>
    <source>
        <strain evidence="2">Rmic-2018</strain>
    </source>
</reference>
<feature type="compositionally biased region" description="Basic residues" evidence="1">
    <location>
        <begin position="94"/>
        <end position="115"/>
    </location>
</feature>
<reference evidence="2" key="2">
    <citation type="submission" date="2021-09" db="EMBL/GenBank/DDBJ databases">
        <authorList>
            <person name="Jia N."/>
            <person name="Wang J."/>
            <person name="Shi W."/>
            <person name="Du L."/>
            <person name="Sun Y."/>
            <person name="Zhan W."/>
            <person name="Jiang J."/>
            <person name="Wang Q."/>
            <person name="Zhang B."/>
            <person name="Ji P."/>
            <person name="Sakyi L.B."/>
            <person name="Cui X."/>
            <person name="Yuan T."/>
            <person name="Jiang B."/>
            <person name="Yang W."/>
            <person name="Lam T.T.-Y."/>
            <person name="Chang Q."/>
            <person name="Ding S."/>
            <person name="Wang X."/>
            <person name="Zhu J."/>
            <person name="Ruan X."/>
            <person name="Zhao L."/>
            <person name="Wei J."/>
            <person name="Que T."/>
            <person name="Du C."/>
            <person name="Cheng J."/>
            <person name="Dai P."/>
            <person name="Han X."/>
            <person name="Huang E."/>
            <person name="Gao Y."/>
            <person name="Liu J."/>
            <person name="Shao H."/>
            <person name="Ye R."/>
            <person name="Li L."/>
            <person name="Wei W."/>
            <person name="Wang X."/>
            <person name="Wang C."/>
            <person name="Huo Q."/>
            <person name="Li W."/>
            <person name="Guo W."/>
            <person name="Chen H."/>
            <person name="Chen S."/>
            <person name="Zhou L."/>
            <person name="Zhou L."/>
            <person name="Ni X."/>
            <person name="Tian J."/>
            <person name="Zhou Y."/>
            <person name="Sheng Y."/>
            <person name="Liu T."/>
            <person name="Pan Y."/>
            <person name="Xia L."/>
            <person name="Li J."/>
            <person name="Zhao F."/>
            <person name="Cao W."/>
        </authorList>
    </citation>
    <scope>NUCLEOTIDE SEQUENCE</scope>
    <source>
        <strain evidence="2">Rmic-2018</strain>
        <tissue evidence="2">Larvae</tissue>
    </source>
</reference>
<keyword evidence="3" id="KW-1185">Reference proteome</keyword>
<proteinExistence type="predicted"/>
<dbReference type="Proteomes" id="UP000821866">
    <property type="component" value="Unassembled WGS sequence"/>
</dbReference>
<evidence type="ECO:0000256" key="1">
    <source>
        <dbReference type="SAM" id="MobiDB-lite"/>
    </source>
</evidence>
<accession>A0A9J6DVI7</accession>
<comment type="caution">
    <text evidence="2">The sequence shown here is derived from an EMBL/GenBank/DDBJ whole genome shotgun (WGS) entry which is preliminary data.</text>
</comment>
<protein>
    <submittedName>
        <fullName evidence="2">Uncharacterized protein</fullName>
    </submittedName>
</protein>
<sequence>MTLSIYGYPCKPCPLSPRPNLAAAACSYGEESRTRGARCVCERGWGGLPAKQERNDDCCRQRADPEKPCSVTVVFVTCLVCPTTPVVNNDQGKRTRRRQFQRGFRRRAKRHRKSPPHGLTTRALLLLGRTSTRLGRRRRVNNGRAAVGYFRPGRRAAACRGCVFSALGYVIASAGNSSPPGSDSARVVLDNTVRFSRRRELVHPTPDESAHALLERS</sequence>
<evidence type="ECO:0000313" key="2">
    <source>
        <dbReference type="EMBL" id="KAH8026237.1"/>
    </source>
</evidence>
<gene>
    <name evidence="2" type="ORF">HPB51_017373</name>
</gene>